<reference evidence="1" key="1">
    <citation type="journal article" date="2014" name="Front. Microbiol.">
        <title>High frequency of phylogenetically diverse reductive dehalogenase-homologous genes in deep subseafloor sedimentary metagenomes.</title>
        <authorList>
            <person name="Kawai M."/>
            <person name="Futagami T."/>
            <person name="Toyoda A."/>
            <person name="Takaki Y."/>
            <person name="Nishi S."/>
            <person name="Hori S."/>
            <person name="Arai W."/>
            <person name="Tsubouchi T."/>
            <person name="Morono Y."/>
            <person name="Uchiyama I."/>
            <person name="Ito T."/>
            <person name="Fujiyama A."/>
            <person name="Inagaki F."/>
            <person name="Takami H."/>
        </authorList>
    </citation>
    <scope>NUCLEOTIDE SEQUENCE</scope>
    <source>
        <strain evidence="1">Expedition CK06-06</strain>
    </source>
</reference>
<comment type="caution">
    <text evidence="1">The sequence shown here is derived from an EMBL/GenBank/DDBJ whole genome shotgun (WGS) entry which is preliminary data.</text>
</comment>
<gene>
    <name evidence="1" type="ORF">S06H3_57448</name>
</gene>
<protein>
    <submittedName>
        <fullName evidence="1">Uncharacterized protein</fullName>
    </submittedName>
</protein>
<evidence type="ECO:0000313" key="1">
    <source>
        <dbReference type="EMBL" id="GAI47621.1"/>
    </source>
</evidence>
<accession>X1PYL5</accession>
<dbReference type="AlphaFoldDB" id="X1PYL5"/>
<proteinExistence type="predicted"/>
<organism evidence="1">
    <name type="scientific">marine sediment metagenome</name>
    <dbReference type="NCBI Taxonomy" id="412755"/>
    <lineage>
        <taxon>unclassified sequences</taxon>
        <taxon>metagenomes</taxon>
        <taxon>ecological metagenomes</taxon>
    </lineage>
</organism>
<name>X1PYL5_9ZZZZ</name>
<feature type="non-terminal residue" evidence="1">
    <location>
        <position position="1"/>
    </location>
</feature>
<sequence>EIRGYIMEILGWLTDEGYLKDLVKVMVGRGNLEPIGGELYRSGRVVEPFK</sequence>
<dbReference type="EMBL" id="BARV01037082">
    <property type="protein sequence ID" value="GAI47621.1"/>
    <property type="molecule type" value="Genomic_DNA"/>
</dbReference>